<dbReference type="PANTHER" id="PTHR13966:SF19">
    <property type="entry name" value="NUCLEASE EXOG, MITOCHONDRIAL"/>
    <property type="match status" value="1"/>
</dbReference>
<evidence type="ECO:0000259" key="4">
    <source>
        <dbReference type="SMART" id="SM00892"/>
    </source>
</evidence>
<dbReference type="PANTHER" id="PTHR13966">
    <property type="entry name" value="ENDONUCLEASE RELATED"/>
    <property type="match status" value="1"/>
</dbReference>
<protein>
    <recommendedName>
        <fullName evidence="4">DNA/RNA non-specific endonuclease/pyrophosphatase/phosphodiesterase domain-containing protein</fullName>
    </recommendedName>
</protein>
<dbReference type="InterPro" id="IPR001604">
    <property type="entry name" value="Endo_G_ENPP1-like_dom"/>
</dbReference>
<comment type="similarity">
    <text evidence="1">Belongs to the DNA/RNA non-specific endonuclease family.</text>
</comment>
<dbReference type="Gene3D" id="3.40.570.10">
    <property type="entry name" value="Extracellular Endonuclease, subunit A"/>
    <property type="match status" value="1"/>
</dbReference>
<dbReference type="InterPro" id="IPR044925">
    <property type="entry name" value="His-Me_finger_sf"/>
</dbReference>
<dbReference type="EMBL" id="JBBCAQ010000037">
    <property type="protein sequence ID" value="KAK7574433.1"/>
    <property type="molecule type" value="Genomic_DNA"/>
</dbReference>
<dbReference type="GO" id="GO:0000014">
    <property type="term" value="F:single-stranded DNA endodeoxyribonuclease activity"/>
    <property type="evidence" value="ECO:0007669"/>
    <property type="project" value="TreeGrafter"/>
</dbReference>
<dbReference type="GO" id="GO:0006309">
    <property type="term" value="P:apoptotic DNA fragmentation"/>
    <property type="evidence" value="ECO:0007669"/>
    <property type="project" value="TreeGrafter"/>
</dbReference>
<reference evidence="5 6" key="1">
    <citation type="submission" date="2024-03" db="EMBL/GenBank/DDBJ databases">
        <title>Adaptation during the transition from Ophiocordyceps entomopathogen to insect associate is accompanied by gene loss and intensified selection.</title>
        <authorList>
            <person name="Ward C.M."/>
            <person name="Onetto C.A."/>
            <person name="Borneman A.R."/>
        </authorList>
    </citation>
    <scope>NUCLEOTIDE SEQUENCE [LARGE SCALE GENOMIC DNA]</scope>
    <source>
        <strain evidence="5">AWRI1</strain>
        <tissue evidence="5">Single Adult Female</tissue>
    </source>
</reference>
<evidence type="ECO:0000256" key="3">
    <source>
        <dbReference type="ARBA" id="ARBA00022759"/>
    </source>
</evidence>
<proteinExistence type="inferred from homology"/>
<dbReference type="AlphaFoldDB" id="A0AAN9T5S3"/>
<gene>
    <name evidence="5" type="ORF">V9T40_011624</name>
</gene>
<dbReference type="Pfam" id="PF01223">
    <property type="entry name" value="Endonuclease_NS"/>
    <property type="match status" value="1"/>
</dbReference>
<organism evidence="5 6">
    <name type="scientific">Parthenolecanium corni</name>
    <dbReference type="NCBI Taxonomy" id="536013"/>
    <lineage>
        <taxon>Eukaryota</taxon>
        <taxon>Metazoa</taxon>
        <taxon>Ecdysozoa</taxon>
        <taxon>Arthropoda</taxon>
        <taxon>Hexapoda</taxon>
        <taxon>Insecta</taxon>
        <taxon>Pterygota</taxon>
        <taxon>Neoptera</taxon>
        <taxon>Paraneoptera</taxon>
        <taxon>Hemiptera</taxon>
        <taxon>Sternorrhyncha</taxon>
        <taxon>Coccoidea</taxon>
        <taxon>Coccidae</taxon>
        <taxon>Parthenolecanium</taxon>
    </lineage>
</organism>
<dbReference type="Proteomes" id="UP001367676">
    <property type="component" value="Unassembled WGS sequence"/>
</dbReference>
<evidence type="ECO:0000256" key="2">
    <source>
        <dbReference type="ARBA" id="ARBA00022722"/>
    </source>
</evidence>
<dbReference type="InterPro" id="IPR040255">
    <property type="entry name" value="Non-specific_endonuclease"/>
</dbReference>
<keyword evidence="3" id="KW-0255">Endonuclease</keyword>
<sequence length="398" mass="46029">MISGCTFWLENGSPKGPLFLQHSQEVKLVHPKEDGAIHMSKGETLRLSCMDKKFKYFNTKDLVVTCVQDDYVEVKKQLMQFVELECEAYPTSIIRKRHETCSENGRLYEIGYNIRGEFRLVMVVCFVQSEARTLYAFINNTYPSVNNPPSYHFPTTSFQDDNLYDFNIAETYTQKYQREEFGTLLQSNVQAVRFIREDGKHLLISGPLVAASYFVRGYEKAATLHYLNTAPQWGIIKNGNWRKVENKVRGRLIEGGDKFALMSGTYGVATLPDNQNVERDLFLYRDEKSQRFHPVPKFFWKLIYDKEHRTGEVIIVVNNPYLKEITDSYYLCKDICSEIKWLGMKRNSISKGYVYCCKMEDFLEATGIENVFADRVTSPEISTPTEAANCDELHLGFC</sequence>
<dbReference type="GO" id="GO:0004521">
    <property type="term" value="F:RNA endonuclease activity"/>
    <property type="evidence" value="ECO:0007669"/>
    <property type="project" value="TreeGrafter"/>
</dbReference>
<dbReference type="GO" id="GO:0046872">
    <property type="term" value="F:metal ion binding"/>
    <property type="evidence" value="ECO:0007669"/>
    <property type="project" value="InterPro"/>
</dbReference>
<dbReference type="SUPFAM" id="SSF54060">
    <property type="entry name" value="His-Me finger endonucleases"/>
    <property type="match status" value="1"/>
</dbReference>
<comment type="caution">
    <text evidence="5">The sequence shown here is derived from an EMBL/GenBank/DDBJ whole genome shotgun (WGS) entry which is preliminary data.</text>
</comment>
<dbReference type="GO" id="GO:0005743">
    <property type="term" value="C:mitochondrial inner membrane"/>
    <property type="evidence" value="ECO:0007669"/>
    <property type="project" value="TreeGrafter"/>
</dbReference>
<name>A0AAN9T5S3_9HEMI</name>
<evidence type="ECO:0000256" key="1">
    <source>
        <dbReference type="ARBA" id="ARBA00010052"/>
    </source>
</evidence>
<evidence type="ECO:0000313" key="5">
    <source>
        <dbReference type="EMBL" id="KAK7574433.1"/>
    </source>
</evidence>
<dbReference type="SMART" id="SM00892">
    <property type="entry name" value="Endonuclease_NS"/>
    <property type="match status" value="1"/>
</dbReference>
<keyword evidence="2" id="KW-0540">Nuclease</keyword>
<feature type="domain" description="DNA/RNA non-specific endonuclease/pyrophosphatase/phosphodiesterase" evidence="4">
    <location>
        <begin position="118"/>
        <end position="362"/>
    </location>
</feature>
<keyword evidence="3" id="KW-0378">Hydrolase</keyword>
<dbReference type="InterPro" id="IPR044929">
    <property type="entry name" value="DNA/RNA_non-sp_Endonuclease_sf"/>
</dbReference>
<accession>A0AAN9T5S3</accession>
<evidence type="ECO:0000313" key="6">
    <source>
        <dbReference type="Proteomes" id="UP001367676"/>
    </source>
</evidence>
<keyword evidence="6" id="KW-1185">Reference proteome</keyword>
<dbReference type="GO" id="GO:0005634">
    <property type="term" value="C:nucleus"/>
    <property type="evidence" value="ECO:0007669"/>
    <property type="project" value="TreeGrafter"/>
</dbReference>
<dbReference type="GO" id="GO:0003676">
    <property type="term" value="F:nucleic acid binding"/>
    <property type="evidence" value="ECO:0007669"/>
    <property type="project" value="InterPro"/>
</dbReference>